<feature type="region of interest" description="Disordered" evidence="1">
    <location>
        <begin position="39"/>
        <end position="60"/>
    </location>
</feature>
<evidence type="ECO:0000313" key="4">
    <source>
        <dbReference type="Proteomes" id="UP000886595"/>
    </source>
</evidence>
<feature type="compositionally biased region" description="Pro residues" evidence="1">
    <location>
        <begin position="45"/>
        <end position="56"/>
    </location>
</feature>
<proteinExistence type="predicted"/>
<comment type="caution">
    <text evidence="3">The sequence shown here is derived from an EMBL/GenBank/DDBJ whole genome shotgun (WGS) entry which is preliminary data.</text>
</comment>
<sequence>MTKSNLFLVVAIIILLFAGFLEATETNLENSFIRSVDPPRYTGRPIPPSGPNPAEPPVRTRGNINVWSPSQRLVFGILPKNVLIPLMGPSRKESPWAPPAPPKTRI</sequence>
<evidence type="ECO:0000256" key="2">
    <source>
        <dbReference type="SAM" id="SignalP"/>
    </source>
</evidence>
<keyword evidence="4" id="KW-1185">Reference proteome</keyword>
<protein>
    <submittedName>
        <fullName evidence="3">Uncharacterized protein</fullName>
    </submittedName>
</protein>
<name>A0A8X7V421_BRACI</name>
<dbReference type="OrthoDB" id="1113432at2759"/>
<dbReference type="AlphaFoldDB" id="A0A8X7V421"/>
<gene>
    <name evidence="3" type="ORF">Bca52824_035413</name>
</gene>
<reference evidence="3 4" key="1">
    <citation type="submission" date="2020-02" db="EMBL/GenBank/DDBJ databases">
        <authorList>
            <person name="Ma Q."/>
            <person name="Huang Y."/>
            <person name="Song X."/>
            <person name="Pei D."/>
        </authorList>
    </citation>
    <scope>NUCLEOTIDE SEQUENCE [LARGE SCALE GENOMIC DNA]</scope>
    <source>
        <strain evidence="3">Sxm20200214</strain>
        <tissue evidence="3">Leaf</tissue>
    </source>
</reference>
<feature type="signal peptide" evidence="2">
    <location>
        <begin position="1"/>
        <end position="23"/>
    </location>
</feature>
<accession>A0A8X7V421</accession>
<evidence type="ECO:0000256" key="1">
    <source>
        <dbReference type="SAM" id="MobiDB-lite"/>
    </source>
</evidence>
<evidence type="ECO:0000313" key="3">
    <source>
        <dbReference type="EMBL" id="KAG2298941.1"/>
    </source>
</evidence>
<keyword evidence="2" id="KW-0732">Signal</keyword>
<dbReference type="EMBL" id="JAAMPC010000008">
    <property type="protein sequence ID" value="KAG2298941.1"/>
    <property type="molecule type" value="Genomic_DNA"/>
</dbReference>
<dbReference type="Proteomes" id="UP000886595">
    <property type="component" value="Unassembled WGS sequence"/>
</dbReference>
<organism evidence="3 4">
    <name type="scientific">Brassica carinata</name>
    <name type="common">Ethiopian mustard</name>
    <name type="synonym">Abyssinian cabbage</name>
    <dbReference type="NCBI Taxonomy" id="52824"/>
    <lineage>
        <taxon>Eukaryota</taxon>
        <taxon>Viridiplantae</taxon>
        <taxon>Streptophyta</taxon>
        <taxon>Embryophyta</taxon>
        <taxon>Tracheophyta</taxon>
        <taxon>Spermatophyta</taxon>
        <taxon>Magnoliopsida</taxon>
        <taxon>eudicotyledons</taxon>
        <taxon>Gunneridae</taxon>
        <taxon>Pentapetalae</taxon>
        <taxon>rosids</taxon>
        <taxon>malvids</taxon>
        <taxon>Brassicales</taxon>
        <taxon>Brassicaceae</taxon>
        <taxon>Brassiceae</taxon>
        <taxon>Brassica</taxon>
    </lineage>
</organism>
<feature type="chain" id="PRO_5036452857" evidence="2">
    <location>
        <begin position="24"/>
        <end position="106"/>
    </location>
</feature>